<dbReference type="PANTHER" id="PTHR37309:SF1">
    <property type="entry name" value="SLR0284 PROTEIN"/>
    <property type="match status" value="1"/>
</dbReference>
<feature type="transmembrane region" description="Helical" evidence="1">
    <location>
        <begin position="53"/>
        <end position="77"/>
    </location>
</feature>
<accession>A0A6P1NT58</accession>
<proteinExistence type="predicted"/>
<keyword evidence="3" id="KW-1185">Reference proteome</keyword>
<dbReference type="EMBL" id="CP047897">
    <property type="protein sequence ID" value="QHL86220.1"/>
    <property type="molecule type" value="Genomic_DNA"/>
</dbReference>
<organism evidence="2 3">
    <name type="scientific">Nibribacter ruber</name>
    <dbReference type="NCBI Taxonomy" id="2698458"/>
    <lineage>
        <taxon>Bacteria</taxon>
        <taxon>Pseudomonadati</taxon>
        <taxon>Bacteroidota</taxon>
        <taxon>Cytophagia</taxon>
        <taxon>Cytophagales</taxon>
        <taxon>Hymenobacteraceae</taxon>
        <taxon>Nibribacter</taxon>
    </lineage>
</organism>
<dbReference type="Proteomes" id="UP000464214">
    <property type="component" value="Chromosome"/>
</dbReference>
<dbReference type="AlphaFoldDB" id="A0A6P1NT58"/>
<dbReference type="RefSeq" id="WP_160688424.1">
    <property type="nucleotide sequence ID" value="NZ_CP047897.1"/>
</dbReference>
<protein>
    <submittedName>
        <fullName evidence="2">Phage holin family protein</fullName>
    </submittedName>
</protein>
<dbReference type="Pfam" id="PF04020">
    <property type="entry name" value="Phage_holin_4_2"/>
    <property type="match status" value="1"/>
</dbReference>
<feature type="transmembrane region" description="Helical" evidence="1">
    <location>
        <begin position="89"/>
        <end position="109"/>
    </location>
</feature>
<evidence type="ECO:0000313" key="2">
    <source>
        <dbReference type="EMBL" id="QHL86220.1"/>
    </source>
</evidence>
<dbReference type="KEGG" id="nib:GU926_01660"/>
<dbReference type="InterPro" id="IPR007165">
    <property type="entry name" value="Phage_holin_4_2"/>
</dbReference>
<evidence type="ECO:0000313" key="3">
    <source>
        <dbReference type="Proteomes" id="UP000464214"/>
    </source>
</evidence>
<feature type="transmembrane region" description="Helical" evidence="1">
    <location>
        <begin position="28"/>
        <end position="46"/>
    </location>
</feature>
<sequence length="111" mass="11972">MSFIIKIILTGIAALVLAKFIPGIVIDGVLTALILALVLAILNAVVKPILVFLTIPITFMTLGLFLLVINVIILYLADYLVDGFNLESILGAIIFSLAMSVITTIIDFVRK</sequence>
<dbReference type="PANTHER" id="PTHR37309">
    <property type="entry name" value="SLR0284 PROTEIN"/>
    <property type="match status" value="1"/>
</dbReference>
<gene>
    <name evidence="2" type="ORF">GU926_01660</name>
</gene>
<keyword evidence="1" id="KW-0472">Membrane</keyword>
<keyword evidence="1" id="KW-1133">Transmembrane helix</keyword>
<evidence type="ECO:0000256" key="1">
    <source>
        <dbReference type="SAM" id="Phobius"/>
    </source>
</evidence>
<reference evidence="2 3" key="1">
    <citation type="submission" date="2020-01" db="EMBL/GenBank/DDBJ databases">
        <authorList>
            <person name="Kim M."/>
        </authorList>
    </citation>
    <scope>NUCLEOTIDE SEQUENCE [LARGE SCALE GENOMIC DNA]</scope>
    <source>
        <strain evidence="2 3">BT10</strain>
    </source>
</reference>
<name>A0A6P1NT58_9BACT</name>
<keyword evidence="1" id="KW-0812">Transmembrane</keyword>